<accession>A0A243QB07</accession>
<gene>
    <name evidence="1" type="ORF">CA982_11060</name>
</gene>
<keyword evidence="2" id="KW-1185">Reference proteome</keyword>
<comment type="caution">
    <text evidence="1">The sequence shown here is derived from an EMBL/GenBank/DDBJ whole genome shotgun (WGS) entry which is preliminary data.</text>
</comment>
<dbReference type="RefSeq" id="WP_086535382.1">
    <property type="nucleotide sequence ID" value="NZ_NGFO01000010.1"/>
</dbReference>
<reference evidence="1 2" key="1">
    <citation type="submission" date="2017-05" db="EMBL/GenBank/DDBJ databases">
        <title>Biotechnological potential of actinobacteria isolated from South African environments.</title>
        <authorList>
            <person name="Le Roes-Hill M."/>
            <person name="Prins A."/>
            <person name="Durrell K.A."/>
        </authorList>
    </citation>
    <scope>NUCLEOTIDE SEQUENCE [LARGE SCALE GENOMIC DNA]</scope>
    <source>
        <strain evidence="1">BS2</strain>
    </source>
</reference>
<proteinExistence type="predicted"/>
<evidence type="ECO:0000313" key="2">
    <source>
        <dbReference type="Proteomes" id="UP000194632"/>
    </source>
</evidence>
<dbReference type="Proteomes" id="UP000194632">
    <property type="component" value="Unassembled WGS sequence"/>
</dbReference>
<organism evidence="1 2">
    <name type="scientific">Gordonia lacunae</name>
    <dbReference type="NCBI Taxonomy" id="417102"/>
    <lineage>
        <taxon>Bacteria</taxon>
        <taxon>Bacillati</taxon>
        <taxon>Actinomycetota</taxon>
        <taxon>Actinomycetes</taxon>
        <taxon>Mycobacteriales</taxon>
        <taxon>Gordoniaceae</taxon>
        <taxon>Gordonia</taxon>
    </lineage>
</organism>
<dbReference type="AlphaFoldDB" id="A0A243QB07"/>
<dbReference type="EMBL" id="NGFO01000010">
    <property type="protein sequence ID" value="OUC78919.1"/>
    <property type="molecule type" value="Genomic_DNA"/>
</dbReference>
<dbReference type="Gene3D" id="3.40.30.10">
    <property type="entry name" value="Glutaredoxin"/>
    <property type="match status" value="1"/>
</dbReference>
<name>A0A243QB07_9ACTN</name>
<protein>
    <recommendedName>
        <fullName evidence="3">Ferredoxin</fullName>
    </recommendedName>
</protein>
<dbReference type="OrthoDB" id="9800597at2"/>
<dbReference type="STRING" id="417102.CA982_11060"/>
<dbReference type="CDD" id="cd02980">
    <property type="entry name" value="TRX_Fd_family"/>
    <property type="match status" value="1"/>
</dbReference>
<dbReference type="SUPFAM" id="SSF52833">
    <property type="entry name" value="Thioredoxin-like"/>
    <property type="match status" value="1"/>
</dbReference>
<evidence type="ECO:0008006" key="3">
    <source>
        <dbReference type="Google" id="ProtNLM"/>
    </source>
</evidence>
<evidence type="ECO:0000313" key="1">
    <source>
        <dbReference type="EMBL" id="OUC78919.1"/>
    </source>
</evidence>
<sequence>MTTSTDCRIVVVLRPTVSGLDEASAMTMVDALRASGDRDVGLAYLDIATPTVHDELDRAAGDGLSAISLVPVAVPRDKYLVTWTKRAVANWRESRSGVDLDIRILESDITGAVVAGLADLIERVPHAEIRVSPAAYRSPAWSVIEDHDRHVLVCKGPRCMAYGAGPLHRQLTATSKGTSTKVTGTGCLSPCNLGPLAIVNPAGEWYGRLEPAHAADLVAGDGPASNRLPR</sequence>
<dbReference type="InterPro" id="IPR036249">
    <property type="entry name" value="Thioredoxin-like_sf"/>
</dbReference>